<dbReference type="AlphaFoldDB" id="A0AAV5S4M3"/>
<dbReference type="GO" id="GO:0000752">
    <property type="term" value="P:agglutination involved in conjugation with cellular fusion"/>
    <property type="evidence" value="ECO:0007669"/>
    <property type="project" value="InterPro"/>
</dbReference>
<organism evidence="2 3">
    <name type="scientific">Maudiozyma humilis</name>
    <name type="common">Sour dough yeast</name>
    <name type="synonym">Kazachstania humilis</name>
    <dbReference type="NCBI Taxonomy" id="51915"/>
    <lineage>
        <taxon>Eukaryota</taxon>
        <taxon>Fungi</taxon>
        <taxon>Dikarya</taxon>
        <taxon>Ascomycota</taxon>
        <taxon>Saccharomycotina</taxon>
        <taxon>Saccharomycetes</taxon>
        <taxon>Saccharomycetales</taxon>
        <taxon>Saccharomycetaceae</taxon>
        <taxon>Maudiozyma</taxon>
    </lineage>
</organism>
<sequence>MKFTAALSILAFVAPALAESVSVSCQTVPSPTLEATPYSSTTRSVMHNGVSEEMVFEYYRSVTYVSSCGPLATPGATSTITYF</sequence>
<comment type="caution">
    <text evidence="2">The sequence shown here is derived from an EMBL/GenBank/DDBJ whole genome shotgun (WGS) entry which is preliminary data.</text>
</comment>
<evidence type="ECO:0000256" key="1">
    <source>
        <dbReference type="SAM" id="SignalP"/>
    </source>
</evidence>
<accession>A0AAV5S4M3</accession>
<feature type="signal peptide" evidence="1">
    <location>
        <begin position="1"/>
        <end position="18"/>
    </location>
</feature>
<dbReference type="Pfam" id="PF17366">
    <property type="entry name" value="AGA2"/>
    <property type="match status" value="1"/>
</dbReference>
<dbReference type="GO" id="GO:0009277">
    <property type="term" value="C:fungal-type cell wall"/>
    <property type="evidence" value="ECO:0007669"/>
    <property type="project" value="InterPro"/>
</dbReference>
<keyword evidence="3" id="KW-1185">Reference proteome</keyword>
<evidence type="ECO:0000313" key="3">
    <source>
        <dbReference type="Proteomes" id="UP001377567"/>
    </source>
</evidence>
<dbReference type="EMBL" id="BTGD01000016">
    <property type="protein sequence ID" value="GMM57823.1"/>
    <property type="molecule type" value="Genomic_DNA"/>
</dbReference>
<keyword evidence="1" id="KW-0732">Signal</keyword>
<protein>
    <submittedName>
        <fullName evidence="2">Aga2 protein</fullName>
    </submittedName>
</protein>
<proteinExistence type="predicted"/>
<gene>
    <name evidence="2" type="ORF">DAKH74_044390</name>
</gene>
<feature type="chain" id="PRO_5043719575" evidence="1">
    <location>
        <begin position="19"/>
        <end position="83"/>
    </location>
</feature>
<reference evidence="2 3" key="1">
    <citation type="journal article" date="2023" name="Elife">
        <title>Identification of key yeast species and microbe-microbe interactions impacting larval growth of Drosophila in the wild.</title>
        <authorList>
            <person name="Mure A."/>
            <person name="Sugiura Y."/>
            <person name="Maeda R."/>
            <person name="Honda K."/>
            <person name="Sakurai N."/>
            <person name="Takahashi Y."/>
            <person name="Watada M."/>
            <person name="Katoh T."/>
            <person name="Gotoh A."/>
            <person name="Gotoh Y."/>
            <person name="Taniguchi I."/>
            <person name="Nakamura K."/>
            <person name="Hayashi T."/>
            <person name="Katayama T."/>
            <person name="Uemura T."/>
            <person name="Hattori Y."/>
        </authorList>
    </citation>
    <scope>NUCLEOTIDE SEQUENCE [LARGE SCALE GENOMIC DNA]</scope>
    <source>
        <strain evidence="2 3">KH-74</strain>
    </source>
</reference>
<evidence type="ECO:0000313" key="2">
    <source>
        <dbReference type="EMBL" id="GMM57823.1"/>
    </source>
</evidence>
<dbReference type="Proteomes" id="UP001377567">
    <property type="component" value="Unassembled WGS sequence"/>
</dbReference>
<name>A0AAV5S4M3_MAUHU</name>
<dbReference type="InterPro" id="IPR014404">
    <property type="entry name" value="Aga2"/>
</dbReference>
<dbReference type="GO" id="GO:0050839">
    <property type="term" value="F:cell adhesion molecule binding"/>
    <property type="evidence" value="ECO:0007669"/>
    <property type="project" value="InterPro"/>
</dbReference>